<evidence type="ECO:0000256" key="1">
    <source>
        <dbReference type="SAM" id="MobiDB-lite"/>
    </source>
</evidence>
<gene>
    <name evidence="2" type="ORF">SNEC2469_LOCUS10277</name>
</gene>
<feature type="compositionally biased region" description="Acidic residues" evidence="1">
    <location>
        <begin position="239"/>
        <end position="250"/>
    </location>
</feature>
<feature type="compositionally biased region" description="Acidic residues" evidence="1">
    <location>
        <begin position="106"/>
        <end position="119"/>
    </location>
</feature>
<evidence type="ECO:0000313" key="3">
    <source>
        <dbReference type="Proteomes" id="UP000601435"/>
    </source>
</evidence>
<comment type="caution">
    <text evidence="2">The sequence shown here is derived from an EMBL/GenBank/DDBJ whole genome shotgun (WGS) entry which is preliminary data.</text>
</comment>
<dbReference type="EMBL" id="CAJNJA010016402">
    <property type="protein sequence ID" value="CAE7380084.1"/>
    <property type="molecule type" value="Genomic_DNA"/>
</dbReference>
<dbReference type="AlphaFoldDB" id="A0A812QD34"/>
<keyword evidence="3" id="KW-1185">Reference proteome</keyword>
<sequence>VGLAFIVDHSGRVFTKQTPTLRDVACNSEEPQDGSGDIDTLSELSTATPSNLSRADAKLEKTKPSATSGVLNSLAAEEAPAPFATSRQYVTKRKAAIQEGHRENGEDNEDEDGMSDETLELPGAKRNTSNNSKKRNKKKDSSKKKKKNNKKKKKSKNSMSDDSEMKNSRSDEALVPRSDEALLQRKPEVKNARPDEALVQSKPEVKTARSLKKARSDEAPVQSKPKVKRSRSKALVQTDPDEEPQTSDETEAPKKKKKPNVFGKYKAGLYGCRRYVFIKRTQEQFPKMSFQAANRYWLKCPERIELLADMPLPELKRRRFAPKGCKVHPYR</sequence>
<feature type="region of interest" description="Disordered" evidence="1">
    <location>
        <begin position="26"/>
        <end position="260"/>
    </location>
</feature>
<feature type="compositionally biased region" description="Basic residues" evidence="1">
    <location>
        <begin position="132"/>
        <end position="156"/>
    </location>
</feature>
<accession>A0A812QD34</accession>
<reference evidence="2" key="1">
    <citation type="submission" date="2021-02" db="EMBL/GenBank/DDBJ databases">
        <authorList>
            <person name="Dougan E. K."/>
            <person name="Rhodes N."/>
            <person name="Thang M."/>
            <person name="Chan C."/>
        </authorList>
    </citation>
    <scope>NUCLEOTIDE SEQUENCE</scope>
</reference>
<evidence type="ECO:0000313" key="2">
    <source>
        <dbReference type="EMBL" id="CAE7380084.1"/>
    </source>
</evidence>
<dbReference type="Proteomes" id="UP000601435">
    <property type="component" value="Unassembled WGS sequence"/>
</dbReference>
<protein>
    <submittedName>
        <fullName evidence="2">Uncharacterized protein</fullName>
    </submittedName>
</protein>
<feature type="compositionally biased region" description="Polar residues" evidence="1">
    <location>
        <begin position="42"/>
        <end position="53"/>
    </location>
</feature>
<proteinExistence type="predicted"/>
<organism evidence="2 3">
    <name type="scientific">Symbiodinium necroappetens</name>
    <dbReference type="NCBI Taxonomy" id="1628268"/>
    <lineage>
        <taxon>Eukaryota</taxon>
        <taxon>Sar</taxon>
        <taxon>Alveolata</taxon>
        <taxon>Dinophyceae</taxon>
        <taxon>Suessiales</taxon>
        <taxon>Symbiodiniaceae</taxon>
        <taxon>Symbiodinium</taxon>
    </lineage>
</organism>
<name>A0A812QD34_9DINO</name>
<feature type="non-terminal residue" evidence="2">
    <location>
        <position position="1"/>
    </location>
</feature>
<dbReference type="OrthoDB" id="435074at2759"/>
<feature type="compositionally biased region" description="Basic and acidic residues" evidence="1">
    <location>
        <begin position="163"/>
        <end position="196"/>
    </location>
</feature>